<evidence type="ECO:0000256" key="1">
    <source>
        <dbReference type="ARBA" id="ARBA00022553"/>
    </source>
</evidence>
<name>A0ABW4VME9_9BACT</name>
<sequence length="462" mass="50445">MKRRLFFKRGLLASIGTAMAPSFSLLGNTLKNQGKAKNVIFMVSDGMSMGTLSMADLLHRRKNDTPSTWVSLYQQGKVARAIMDTASANSIVTDSAAAGSSWGGGMRVNNGAINVGPMGEKPMPILQKFKNAGKSVGCVTTVPVTHATPASFCVNVPDRNDQAGIAEEYLKLRFDLWLGGGAKYFDSQKRTDGKDMFGQFAAAGYQVVKDKDALKKLNPGSGPVLGTFAEDALPYTIDRNNQQLLGDQVPSLAEMTQKAIGLLGTNDRGFMLQVEGGKVDWAAHGNDTPALLYDQLDFDEAVKVAMDFAEQDGETLVIITTDHGNGEPGVFYGDKADDNFDSLLGVGCSNEWVLNQIDSNFSPKQVIELLDVHQQVRLAVPEARLILDKYQNLEKTGLYNPRKLPFELLATYQERDFSVHWANNEHSGVFVELSVFGPGSDKLPGMMENYKLHDFILETAEI</sequence>
<dbReference type="InterPro" id="IPR017850">
    <property type="entry name" value="Alkaline_phosphatase_core_sf"/>
</dbReference>
<accession>A0ABW4VME9</accession>
<evidence type="ECO:0000256" key="3">
    <source>
        <dbReference type="SAM" id="SignalP"/>
    </source>
</evidence>
<dbReference type="RefSeq" id="WP_376885603.1">
    <property type="nucleotide sequence ID" value="NZ_JBHUHR010000025.1"/>
</dbReference>
<evidence type="ECO:0000313" key="5">
    <source>
        <dbReference type="Proteomes" id="UP001597361"/>
    </source>
</evidence>
<dbReference type="Gene3D" id="3.40.720.10">
    <property type="entry name" value="Alkaline Phosphatase, subunit A"/>
    <property type="match status" value="1"/>
</dbReference>
<dbReference type="SMART" id="SM00098">
    <property type="entry name" value="alkPPc"/>
    <property type="match status" value="1"/>
</dbReference>
<dbReference type="InterPro" id="IPR001952">
    <property type="entry name" value="Alkaline_phosphatase"/>
</dbReference>
<keyword evidence="3" id="KW-0732">Signal</keyword>
<comment type="caution">
    <text evidence="4">The sequence shown here is derived from an EMBL/GenBank/DDBJ whole genome shotgun (WGS) entry which is preliminary data.</text>
</comment>
<dbReference type="PANTHER" id="PTHR11596">
    <property type="entry name" value="ALKALINE PHOSPHATASE"/>
    <property type="match status" value="1"/>
</dbReference>
<comment type="similarity">
    <text evidence="2">Belongs to the alkaline phosphatase family.</text>
</comment>
<feature type="chain" id="PRO_5046676191" evidence="3">
    <location>
        <begin position="21"/>
        <end position="462"/>
    </location>
</feature>
<keyword evidence="5" id="KW-1185">Reference proteome</keyword>
<reference evidence="5" key="1">
    <citation type="journal article" date="2019" name="Int. J. Syst. Evol. Microbiol.">
        <title>The Global Catalogue of Microorganisms (GCM) 10K type strain sequencing project: providing services to taxonomists for standard genome sequencing and annotation.</title>
        <authorList>
            <consortium name="The Broad Institute Genomics Platform"/>
            <consortium name="The Broad Institute Genome Sequencing Center for Infectious Disease"/>
            <person name="Wu L."/>
            <person name="Ma J."/>
        </authorList>
    </citation>
    <scope>NUCLEOTIDE SEQUENCE [LARGE SCALE GENOMIC DNA]</scope>
    <source>
        <strain evidence="5">CGMCC 1.15180</strain>
    </source>
</reference>
<protein>
    <submittedName>
        <fullName evidence="4">Alkaline phosphatase</fullName>
    </submittedName>
</protein>
<keyword evidence="1" id="KW-0597">Phosphoprotein</keyword>
<evidence type="ECO:0000313" key="4">
    <source>
        <dbReference type="EMBL" id="MFD2034975.1"/>
    </source>
</evidence>
<dbReference type="Pfam" id="PF00245">
    <property type="entry name" value="Alk_phosphatase"/>
    <property type="match status" value="1"/>
</dbReference>
<proteinExistence type="inferred from homology"/>
<organism evidence="4 5">
    <name type="scientific">Belliella marina</name>
    <dbReference type="NCBI Taxonomy" id="1644146"/>
    <lineage>
        <taxon>Bacteria</taxon>
        <taxon>Pseudomonadati</taxon>
        <taxon>Bacteroidota</taxon>
        <taxon>Cytophagia</taxon>
        <taxon>Cytophagales</taxon>
        <taxon>Cyclobacteriaceae</taxon>
        <taxon>Belliella</taxon>
    </lineage>
</organism>
<dbReference type="PANTHER" id="PTHR11596:SF5">
    <property type="entry name" value="ALKALINE PHOSPHATASE"/>
    <property type="match status" value="1"/>
</dbReference>
<dbReference type="Gene3D" id="1.10.60.40">
    <property type="match status" value="1"/>
</dbReference>
<dbReference type="Proteomes" id="UP001597361">
    <property type="component" value="Unassembled WGS sequence"/>
</dbReference>
<dbReference type="EMBL" id="JBHUHR010000025">
    <property type="protein sequence ID" value="MFD2034975.1"/>
    <property type="molecule type" value="Genomic_DNA"/>
</dbReference>
<dbReference type="CDD" id="cd16012">
    <property type="entry name" value="ALP"/>
    <property type="match status" value="1"/>
</dbReference>
<evidence type="ECO:0000256" key="2">
    <source>
        <dbReference type="RuleBase" id="RU003946"/>
    </source>
</evidence>
<feature type="signal peptide" evidence="3">
    <location>
        <begin position="1"/>
        <end position="20"/>
    </location>
</feature>
<gene>
    <name evidence="4" type="ORF">ACFSKL_09245</name>
</gene>
<dbReference type="PRINTS" id="PR00113">
    <property type="entry name" value="ALKPHPHTASE"/>
</dbReference>
<dbReference type="SUPFAM" id="SSF53649">
    <property type="entry name" value="Alkaline phosphatase-like"/>
    <property type="match status" value="1"/>
</dbReference>